<accession>A0A9E4NP96</accession>
<sequence length="265" mass="30622">TFDTCPIDLELKSFNGDHSAKITAFTTNRVTGSMSAFDWNQCIYQWPHLKHIQFPHIAQRPVVDVLIGADCADLHCAIAEVRGRPGEPIARLTPLGWTCVGNPGLNRRTTPQTNFASTYFVRDQYEIEKLNETIKRFWEIDDAMVVKTGDLRETNIIKYEDKLAMKTVENTVRFADNLYRVGIPWKDEKLVLPDNYDMALRRLANTEKRLKKSPDVATAYNEILSQYIEKGYIRKVPKDEHFKSKSYLPHFPVVRPDKETTSRRD</sequence>
<dbReference type="EMBL" id="JAEPCR010000163">
    <property type="protein sequence ID" value="MCG7980850.1"/>
    <property type="molecule type" value="Genomic_DNA"/>
</dbReference>
<name>A0A9E4NP96_9GAMM</name>
<feature type="non-terminal residue" evidence="1">
    <location>
        <position position="1"/>
    </location>
</feature>
<comment type="caution">
    <text evidence="1">The sequence shown here is derived from an EMBL/GenBank/DDBJ whole genome shotgun (WGS) entry which is preliminary data.</text>
</comment>
<protein>
    <submittedName>
        <fullName evidence="1">Uncharacterized protein</fullName>
    </submittedName>
</protein>
<dbReference type="PANTHER" id="PTHR47331:SF5">
    <property type="entry name" value="RIBONUCLEASE H"/>
    <property type="match status" value="1"/>
</dbReference>
<proteinExistence type="predicted"/>
<dbReference type="Proteomes" id="UP000886674">
    <property type="component" value="Unassembled WGS sequence"/>
</dbReference>
<evidence type="ECO:0000313" key="2">
    <source>
        <dbReference type="Proteomes" id="UP000886674"/>
    </source>
</evidence>
<dbReference type="PANTHER" id="PTHR47331">
    <property type="entry name" value="PHD-TYPE DOMAIN-CONTAINING PROTEIN"/>
    <property type="match status" value="1"/>
</dbReference>
<reference evidence="1" key="1">
    <citation type="journal article" date="2021" name="Proc. Natl. Acad. Sci. U.S.A.">
        <title>Global biogeography of chemosynthetic symbionts reveals both localized and globally distributed symbiont groups. .</title>
        <authorList>
            <person name="Osvatic J.T."/>
            <person name="Wilkins L.G.E."/>
            <person name="Leibrecht L."/>
            <person name="Leray M."/>
            <person name="Zauner S."/>
            <person name="Polzin J."/>
            <person name="Camacho Y."/>
            <person name="Gros O."/>
            <person name="van Gils J.A."/>
            <person name="Eisen J.A."/>
            <person name="Petersen J.M."/>
            <person name="Yuen B."/>
        </authorList>
    </citation>
    <scope>NUCLEOTIDE SEQUENCE</scope>
    <source>
        <strain evidence="1">MAGclacostrist055</strain>
    </source>
</reference>
<gene>
    <name evidence="1" type="ORF">JAY77_22225</name>
</gene>
<dbReference type="AlphaFoldDB" id="A0A9E4NP96"/>
<organism evidence="1 2">
    <name type="scientific">Candidatus Thiodiazotropha taylori</name>
    <dbReference type="NCBI Taxonomy" id="2792791"/>
    <lineage>
        <taxon>Bacteria</taxon>
        <taxon>Pseudomonadati</taxon>
        <taxon>Pseudomonadota</taxon>
        <taxon>Gammaproteobacteria</taxon>
        <taxon>Chromatiales</taxon>
        <taxon>Sedimenticolaceae</taxon>
        <taxon>Candidatus Thiodiazotropha</taxon>
    </lineage>
</organism>
<evidence type="ECO:0000313" key="1">
    <source>
        <dbReference type="EMBL" id="MCG7980850.1"/>
    </source>
</evidence>